<evidence type="ECO:0000313" key="2">
    <source>
        <dbReference type="EMBL" id="RCI00188.1"/>
    </source>
</evidence>
<keyword evidence="1" id="KW-0472">Membrane</keyword>
<dbReference type="SMART" id="SM01149">
    <property type="entry name" value="DUF1237"/>
    <property type="match status" value="1"/>
</dbReference>
<dbReference type="AlphaFoldDB" id="A0A367KDB8"/>
<dbReference type="STRING" id="4846.A0A367KDB8"/>
<dbReference type="GO" id="GO:0005975">
    <property type="term" value="P:carbohydrate metabolic process"/>
    <property type="evidence" value="ECO:0007669"/>
    <property type="project" value="InterPro"/>
</dbReference>
<keyword evidence="3" id="KW-1185">Reference proteome</keyword>
<accession>A0A367KDB8</accession>
<reference evidence="2 3" key="1">
    <citation type="journal article" date="2018" name="G3 (Bethesda)">
        <title>Phylogenetic and Phylogenomic Definition of Rhizopus Species.</title>
        <authorList>
            <person name="Gryganskyi A.P."/>
            <person name="Golan J."/>
            <person name="Dolatabadi S."/>
            <person name="Mondo S."/>
            <person name="Robb S."/>
            <person name="Idnurm A."/>
            <person name="Muszewska A."/>
            <person name="Steczkiewicz K."/>
            <person name="Masonjones S."/>
            <person name="Liao H.L."/>
            <person name="Gajdeczka M.T."/>
            <person name="Anike F."/>
            <person name="Vuek A."/>
            <person name="Anishchenko I.M."/>
            <person name="Voigt K."/>
            <person name="de Hoog G.S."/>
            <person name="Smith M.E."/>
            <person name="Heitman J."/>
            <person name="Vilgalys R."/>
            <person name="Stajich J.E."/>
        </authorList>
    </citation>
    <scope>NUCLEOTIDE SEQUENCE [LARGE SCALE GENOMIC DNA]</scope>
    <source>
        <strain evidence="2 3">LSU 92-RS-03</strain>
    </source>
</reference>
<comment type="caution">
    <text evidence="2">The sequence shown here is derived from an EMBL/GenBank/DDBJ whole genome shotgun (WGS) entry which is preliminary data.</text>
</comment>
<dbReference type="InterPro" id="IPR008928">
    <property type="entry name" value="6-hairpin_glycosidase_sf"/>
</dbReference>
<sequence>MSSIAAFITFSLIVLTHLFLLYYYLPERLPPYDPLQYGLLPARPKSRKFTSEAVEEFLVHVEPLIKDRDLYILLQNCLPNTLDTTIEWFNQNTSDPRAFLITGDIPAMWIRDSSNQIAPYIQFVNQDQQLKDLVFGVIQVQASFLDYDPYANAFLRPWYAPPIENPQMGSTSDQVIPAYDPAIVWESKYELDSIGHFFQLTNDYVEVTDEMSRVLESKDWVNAVSRVFQVIQDQMENTWPSASPVITNIDRVSIENGYRFRRYTDRPTETLGEYGLGGISRKCGLVKSAFRPSDDATTLPYLIPANAQLSVQLKRLSRHIRDANKSQSSLYNNMALFAENTGKKIEEAIVKHGIVNHPVFGQVYAYEVDCFGSHIIMDDANLPSLLSLPVLGFVNKYDAIYQNTRNLILSDWNPWYFEGSFVKGIGGPHTGENMVWPMSLLMQIKTSINESEIRQVLDMVKRIAKETNSLMCESIDANQPEKYTRPWFSWANGLAGSTIMDII</sequence>
<keyword evidence="1" id="KW-1133">Transmembrane helix</keyword>
<dbReference type="SUPFAM" id="SSF48208">
    <property type="entry name" value="Six-hairpin glycosidases"/>
    <property type="match status" value="1"/>
</dbReference>
<proteinExistence type="predicted"/>
<dbReference type="PANTHER" id="PTHR31047:SF0">
    <property type="entry name" value="MEIOTICALLY UP-REGULATED GENE 157 PROTEIN"/>
    <property type="match status" value="1"/>
</dbReference>
<feature type="transmembrane region" description="Helical" evidence="1">
    <location>
        <begin position="7"/>
        <end position="25"/>
    </location>
</feature>
<name>A0A367KDB8_RHIST</name>
<evidence type="ECO:0000313" key="3">
    <source>
        <dbReference type="Proteomes" id="UP000253551"/>
    </source>
</evidence>
<dbReference type="GO" id="GO:0003824">
    <property type="term" value="F:catalytic activity"/>
    <property type="evidence" value="ECO:0007669"/>
    <property type="project" value="UniProtKB-ARBA"/>
</dbReference>
<dbReference type="Proteomes" id="UP000253551">
    <property type="component" value="Unassembled WGS sequence"/>
</dbReference>
<dbReference type="PIRSF" id="PIRSF028846">
    <property type="entry name" value="UCP028846"/>
    <property type="match status" value="1"/>
</dbReference>
<evidence type="ECO:0000256" key="1">
    <source>
        <dbReference type="SAM" id="Phobius"/>
    </source>
</evidence>
<dbReference type="PANTHER" id="PTHR31047">
    <property type="entry name" value="MEIOTICALLY UP-REGULATED GENE 157 PROTEIN"/>
    <property type="match status" value="1"/>
</dbReference>
<protein>
    <submittedName>
        <fullName evidence="2">Uncharacterized protein</fullName>
    </submittedName>
</protein>
<keyword evidence="1" id="KW-0812">Transmembrane</keyword>
<dbReference type="Pfam" id="PF06824">
    <property type="entry name" value="Glyco_hydro_125"/>
    <property type="match status" value="1"/>
</dbReference>
<dbReference type="InterPro" id="IPR008313">
    <property type="entry name" value="GH125"/>
</dbReference>
<dbReference type="EMBL" id="PJQM01001868">
    <property type="protein sequence ID" value="RCI00188.1"/>
    <property type="molecule type" value="Genomic_DNA"/>
</dbReference>
<dbReference type="InterPro" id="IPR012341">
    <property type="entry name" value="6hp_glycosidase-like_sf"/>
</dbReference>
<dbReference type="OrthoDB" id="7771656at2759"/>
<gene>
    <name evidence="2" type="ORF">CU098_010346</name>
</gene>
<dbReference type="Gene3D" id="1.50.10.10">
    <property type="match status" value="1"/>
</dbReference>
<organism evidence="2 3">
    <name type="scientific">Rhizopus stolonifer</name>
    <name type="common">Rhizopus nigricans</name>
    <dbReference type="NCBI Taxonomy" id="4846"/>
    <lineage>
        <taxon>Eukaryota</taxon>
        <taxon>Fungi</taxon>
        <taxon>Fungi incertae sedis</taxon>
        <taxon>Mucoromycota</taxon>
        <taxon>Mucoromycotina</taxon>
        <taxon>Mucoromycetes</taxon>
        <taxon>Mucorales</taxon>
        <taxon>Mucorineae</taxon>
        <taxon>Rhizopodaceae</taxon>
        <taxon>Rhizopus</taxon>
    </lineage>
</organism>